<reference evidence="4" key="1">
    <citation type="submission" date="2016-10" db="EMBL/GenBank/DDBJ databases">
        <authorList>
            <person name="Varghese N."/>
            <person name="Submissions S."/>
        </authorList>
    </citation>
    <scope>NUCLEOTIDE SEQUENCE [LARGE SCALE GENOMIC DNA]</scope>
    <source>
        <strain evidence="4">DSM 17465</strain>
    </source>
</reference>
<feature type="region of interest" description="Disordered" evidence="2">
    <location>
        <begin position="242"/>
        <end position="277"/>
    </location>
</feature>
<name>A0A1I7DUH6_9HYPH</name>
<dbReference type="Proteomes" id="UP000183371">
    <property type="component" value="Unassembled WGS sequence"/>
</dbReference>
<dbReference type="RefSeq" id="WP_083417470.1">
    <property type="nucleotide sequence ID" value="NZ_FPBD01000011.1"/>
</dbReference>
<dbReference type="AlphaFoldDB" id="A0A1I7DUH6"/>
<feature type="compositionally biased region" description="Polar residues" evidence="2">
    <location>
        <begin position="266"/>
        <end position="277"/>
    </location>
</feature>
<evidence type="ECO:0000256" key="2">
    <source>
        <dbReference type="SAM" id="MobiDB-lite"/>
    </source>
</evidence>
<evidence type="ECO:0000313" key="4">
    <source>
        <dbReference type="Proteomes" id="UP000183371"/>
    </source>
</evidence>
<proteinExistence type="predicted"/>
<feature type="coiled-coil region" evidence="1">
    <location>
        <begin position="874"/>
        <end position="901"/>
    </location>
</feature>
<gene>
    <name evidence="3" type="ORF">SAMN05444141_1112</name>
</gene>
<feature type="region of interest" description="Disordered" evidence="2">
    <location>
        <begin position="692"/>
        <end position="715"/>
    </location>
</feature>
<keyword evidence="1" id="KW-0175">Coiled coil</keyword>
<evidence type="ECO:0000256" key="1">
    <source>
        <dbReference type="SAM" id="Coils"/>
    </source>
</evidence>
<sequence length="1124" mass="126942">MKDYLFGFSTTRNANAIAPEDRDRFHIQMIEADRLDTRYWSDHPRGDFRNILNRILQRADGFEGMPDLAELKEQFSAFLTFYREAKSEQRRLDLSDLPELAFEIGVSPLEPNQRVLLWDAVAENLWIRKSKPTVDVIRAIFIADLVLNGLEDITQEELSSQKVQTDLRRMLNAQLVLPLPLDNRSKQRRHGVINERQRELLEAAHDRIIAGIDKRRLSSAQDELYLAKLRLRAETLSRNDSLEVETERGAGETSTINRLAVHSEQPDNSNGPRTVSSSFFEGNDISKVMAHIASPSVKATLAPFQARAFTTRDLEDSLDEEIEINELIAGGEPEVAQYAAFYAFGTEFAIEEHIPKGSLILKRCAHPDGGYLTYMTYYHGRTAPVLIELSGQIVTPNGRTRLQPIFLETGDDRFQTLQLTTEPEDGLFSDVELALRTAAPGAPLANLDTVRILNQVPHFDVPDLTEAPVLSQQPQPLFGINRLGLIEYRRVEQETACYVSGEVSRIESIPARTFKRRNTRTFAMTELEQDVTQEISSERQSETEAVEKREMQSQVQETLREEQGKSFDFGTGVSVELPGAGSLTTETGFNFNSQSSKEDATTQSIQLARQITQKVAEKIVQKTTARRRSLSRKEFEDIVEQGFDNRMGDDHVICVHRSVDKIVNNTLVNYGRMEVIEFEVPEPARHFISAQQSEREEQQFTHRRPKRPRSIGLRGPKSINFGNYRRFAKTYGIDLDAPPQRKVKLAQAYADSMPLMGGDEEISSPNRAVAWNDLTVPEGYVATTVWVEAVSEDALRVDGNPFSGGGDISISVGNTDFLKSSAFVVQDLNNLEGTVPVSVMARGAGAFTVQVTIECKLKPRHFFDWQMKSFTKLMEAYRKQKAEYDEALAAHKSEVEEAETRESDLNPRFRRQVMERELKRLCISMIADQLEIDITANHYGGAPEGDLPPINFGPSLDKHAELVRFLEQAVHWNLMSYMFYPYFYADKERWREKLSMEATRDRLFAAFLSSGMGRVVVPIRPEFASAFGYFLETGIPWFGEGLVMDSQDDHYLSLADEIMTGNHDEIIEDRWQTKLPTNLTILQDAASAMIGEGLPCEIDENRIGAGNSRLSPVLPPVEGDGSVE</sequence>
<organism evidence="3 4">
    <name type="scientific">Pseudovibrio denitrificans</name>
    <dbReference type="NCBI Taxonomy" id="258256"/>
    <lineage>
        <taxon>Bacteria</taxon>
        <taxon>Pseudomonadati</taxon>
        <taxon>Pseudomonadota</taxon>
        <taxon>Alphaproteobacteria</taxon>
        <taxon>Hyphomicrobiales</taxon>
        <taxon>Stappiaceae</taxon>
        <taxon>Pseudovibrio</taxon>
    </lineage>
</organism>
<evidence type="ECO:0000313" key="3">
    <source>
        <dbReference type="EMBL" id="SFU15319.1"/>
    </source>
</evidence>
<accession>A0A1I7DUH6</accession>
<protein>
    <submittedName>
        <fullName evidence="3">Uncharacterized protein</fullName>
    </submittedName>
</protein>
<dbReference type="EMBL" id="FPBD01000011">
    <property type="protein sequence ID" value="SFU15319.1"/>
    <property type="molecule type" value="Genomic_DNA"/>
</dbReference>
<keyword evidence="4" id="KW-1185">Reference proteome</keyword>